<dbReference type="SUPFAM" id="SSF53067">
    <property type="entry name" value="Actin-like ATPase domain"/>
    <property type="match status" value="1"/>
</dbReference>
<evidence type="ECO:0000256" key="4">
    <source>
        <dbReference type="ARBA" id="ARBA00022723"/>
    </source>
</evidence>
<dbReference type="GO" id="GO:0005739">
    <property type="term" value="C:mitochondrion"/>
    <property type="evidence" value="ECO:0007669"/>
    <property type="project" value="UniProtKB-SubCell"/>
</dbReference>
<dbReference type="InterPro" id="IPR022450">
    <property type="entry name" value="TsaD"/>
</dbReference>
<evidence type="ECO:0000256" key="2">
    <source>
        <dbReference type="ARBA" id="ARBA00022679"/>
    </source>
</evidence>
<evidence type="ECO:0000259" key="8">
    <source>
        <dbReference type="Pfam" id="PF00814"/>
    </source>
</evidence>
<dbReference type="HAMAP" id="MF_01445">
    <property type="entry name" value="TsaD"/>
    <property type="match status" value="1"/>
</dbReference>
<evidence type="ECO:0000256" key="7">
    <source>
        <dbReference type="HAMAP-Rule" id="MF_03179"/>
    </source>
</evidence>
<proteinExistence type="inferred from homology"/>
<evidence type="ECO:0000256" key="6">
    <source>
        <dbReference type="ARBA" id="ARBA00048117"/>
    </source>
</evidence>
<dbReference type="InterPro" id="IPR017861">
    <property type="entry name" value="KAE1/TsaD"/>
</dbReference>
<dbReference type="GO" id="GO:0002949">
    <property type="term" value="P:tRNA threonylcarbamoyladenosine modification"/>
    <property type="evidence" value="ECO:0007669"/>
    <property type="project" value="UniProtKB-UniRule"/>
</dbReference>
<dbReference type="PRINTS" id="PR00789">
    <property type="entry name" value="OSIALOPTASE"/>
</dbReference>
<sequence length="422" mass="47332">MLSLIVRVIARKTLNFDSFFRGTIFKRHLILGIETSCDDTGCAVLDFDGTILGESLYSQHLFHLMNGGIIPPLARDLHRMHIETVVHQAVKESGLCFNDLSAISVTTEPGLPMSLSIGTKYGKYLCRHYKKPFIPIHHMKAHALTARMVKRDLEFPYLVLLVSGGHCLLAIAKSADDFLLLGEVIDNAPGEIMDKIARRLKLKNLREYSVLSGGRAMEVAASKADNPLEFEFATPLMHYRNCNFSFAGLHNKVTRTIITEEKKYNVAPDQVLPSVNNICAGFLLSITRHLCHRIQRAMEFIDARNLILPQHRILVMSGGVACNNIIPQGIEIICNEFGYKLVRPPPKLCTDNGVMIAWNGVERWKAKVGVLQNFDHVDYNKCSPIGESIIEEVTQANLKCKWIKLDKFLNLITNGENQKAVV</sequence>
<gene>
    <name evidence="9" type="ORF">WA026_006536</name>
</gene>
<comment type="similarity">
    <text evidence="7">Belongs to the KAE1 / TsaD family.</text>
</comment>
<comment type="cofactor">
    <cofactor evidence="7">
        <name>a divalent metal cation</name>
        <dbReference type="ChEBI" id="CHEBI:60240"/>
    </cofactor>
    <text evidence="7">Binds 1 divalent metal cation per subunit.</text>
</comment>
<dbReference type="GO" id="GO:0061711">
    <property type="term" value="F:tRNA N(6)-L-threonylcarbamoyladenine synthase activity"/>
    <property type="evidence" value="ECO:0007669"/>
    <property type="project" value="UniProtKB-EC"/>
</dbReference>
<comment type="caution">
    <text evidence="9">The sequence shown here is derived from an EMBL/GenBank/DDBJ whole genome shotgun (WGS) entry which is preliminary data.</text>
</comment>
<dbReference type="PANTHER" id="PTHR11735:SF6">
    <property type="entry name" value="TRNA N6-ADENOSINE THREONYLCARBAMOYLTRANSFERASE, MITOCHONDRIAL"/>
    <property type="match status" value="1"/>
</dbReference>
<dbReference type="AlphaFoldDB" id="A0AAW1UIB9"/>
<dbReference type="Gene3D" id="3.30.420.40">
    <property type="match status" value="2"/>
</dbReference>
<reference evidence="9 10" key="1">
    <citation type="submission" date="2023-03" db="EMBL/GenBank/DDBJ databases">
        <title>Genome insight into feeding habits of ladybird beetles.</title>
        <authorList>
            <person name="Li H.-S."/>
            <person name="Huang Y.-H."/>
            <person name="Pang H."/>
        </authorList>
    </citation>
    <scope>NUCLEOTIDE SEQUENCE [LARGE SCALE GENOMIC DNA]</scope>
    <source>
        <strain evidence="9">SYSU_2023b</strain>
        <tissue evidence="9">Whole body</tissue>
    </source>
</reference>
<comment type="function">
    <text evidence="7">Required for the formation of a threonylcarbamoyl group on adenosine at position 37 (t(6)A37) in mitochondrial tRNAs that read codons beginning with adenine. Probably involved in the transfer of the threonylcarbamoyl moiety of threonylcarbamoyl-AMP (TC-AMP) to the N6 group of A37. Involved in mitochondrial genome maintenance.</text>
</comment>
<protein>
    <recommendedName>
        <fullName evidence="1">N(6)-L-threonylcarbamoyladenine synthase</fullName>
        <ecNumber evidence="1">2.3.1.234</ecNumber>
    </recommendedName>
</protein>
<keyword evidence="7" id="KW-0496">Mitochondrion</keyword>
<name>A0AAW1UIB9_9CUCU</name>
<dbReference type="Proteomes" id="UP001431783">
    <property type="component" value="Unassembled WGS sequence"/>
</dbReference>
<keyword evidence="10" id="KW-1185">Reference proteome</keyword>
<dbReference type="NCBIfam" id="TIGR00329">
    <property type="entry name" value="gcp_kae1"/>
    <property type="match status" value="1"/>
</dbReference>
<keyword evidence="5 7" id="KW-0012">Acyltransferase</keyword>
<comment type="subcellular location">
    <subcellularLocation>
        <location evidence="7">Mitochondrion</location>
    </subcellularLocation>
</comment>
<dbReference type="InterPro" id="IPR000905">
    <property type="entry name" value="Gcp-like_dom"/>
</dbReference>
<organism evidence="9 10">
    <name type="scientific">Henosepilachna vigintioctopunctata</name>
    <dbReference type="NCBI Taxonomy" id="420089"/>
    <lineage>
        <taxon>Eukaryota</taxon>
        <taxon>Metazoa</taxon>
        <taxon>Ecdysozoa</taxon>
        <taxon>Arthropoda</taxon>
        <taxon>Hexapoda</taxon>
        <taxon>Insecta</taxon>
        <taxon>Pterygota</taxon>
        <taxon>Neoptera</taxon>
        <taxon>Endopterygota</taxon>
        <taxon>Coleoptera</taxon>
        <taxon>Polyphaga</taxon>
        <taxon>Cucujiformia</taxon>
        <taxon>Coccinelloidea</taxon>
        <taxon>Coccinellidae</taxon>
        <taxon>Epilachninae</taxon>
        <taxon>Epilachnini</taxon>
        <taxon>Henosepilachna</taxon>
    </lineage>
</organism>
<comment type="subunit">
    <text evidence="7">Homodimer.</text>
</comment>
<comment type="catalytic activity">
    <reaction evidence="6 7">
        <text>L-threonylcarbamoyladenylate + adenosine(37) in tRNA = N(6)-L-threonylcarbamoyladenosine(37) in tRNA + AMP + H(+)</text>
        <dbReference type="Rhea" id="RHEA:37059"/>
        <dbReference type="Rhea" id="RHEA-COMP:10162"/>
        <dbReference type="Rhea" id="RHEA-COMP:10163"/>
        <dbReference type="ChEBI" id="CHEBI:15378"/>
        <dbReference type="ChEBI" id="CHEBI:73682"/>
        <dbReference type="ChEBI" id="CHEBI:74411"/>
        <dbReference type="ChEBI" id="CHEBI:74418"/>
        <dbReference type="ChEBI" id="CHEBI:456215"/>
        <dbReference type="EC" id="2.3.1.234"/>
    </reaction>
</comment>
<keyword evidence="2 7" id="KW-0808">Transferase</keyword>
<feature type="domain" description="Gcp-like" evidence="8">
    <location>
        <begin position="50"/>
        <end position="358"/>
    </location>
</feature>
<dbReference type="CDD" id="cd24134">
    <property type="entry name" value="ASKHA_NBD_OSGEPL1_QRI7_euk"/>
    <property type="match status" value="1"/>
</dbReference>
<evidence type="ECO:0000313" key="10">
    <source>
        <dbReference type="Proteomes" id="UP001431783"/>
    </source>
</evidence>
<dbReference type="Pfam" id="PF00814">
    <property type="entry name" value="TsaD"/>
    <property type="match status" value="1"/>
</dbReference>
<evidence type="ECO:0000256" key="3">
    <source>
        <dbReference type="ARBA" id="ARBA00022694"/>
    </source>
</evidence>
<evidence type="ECO:0000256" key="1">
    <source>
        <dbReference type="ARBA" id="ARBA00012156"/>
    </source>
</evidence>
<evidence type="ECO:0000256" key="5">
    <source>
        <dbReference type="ARBA" id="ARBA00023315"/>
    </source>
</evidence>
<dbReference type="GO" id="GO:0046872">
    <property type="term" value="F:metal ion binding"/>
    <property type="evidence" value="ECO:0007669"/>
    <property type="project" value="UniProtKB-KW"/>
</dbReference>
<keyword evidence="3 7" id="KW-0819">tRNA processing</keyword>
<keyword evidence="4 7" id="KW-0479">Metal-binding</keyword>
<evidence type="ECO:0000313" key="9">
    <source>
        <dbReference type="EMBL" id="KAK9879466.1"/>
    </source>
</evidence>
<dbReference type="EMBL" id="JARQZJ010000062">
    <property type="protein sequence ID" value="KAK9879466.1"/>
    <property type="molecule type" value="Genomic_DNA"/>
</dbReference>
<dbReference type="PANTHER" id="PTHR11735">
    <property type="entry name" value="TRNA N6-ADENOSINE THREONYLCARBAMOYLTRANSFERASE"/>
    <property type="match status" value="1"/>
</dbReference>
<accession>A0AAW1UIB9</accession>
<dbReference type="EC" id="2.3.1.234" evidence="1"/>
<dbReference type="InterPro" id="IPR043129">
    <property type="entry name" value="ATPase_NBD"/>
</dbReference>